<dbReference type="Gene3D" id="3.30.40.10">
    <property type="entry name" value="Zinc/RING finger domain, C3HC4 (zinc finger)"/>
    <property type="match status" value="1"/>
</dbReference>
<dbReference type="STRING" id="1288291.A0A059EXP4"/>
<dbReference type="GO" id="GO:0008270">
    <property type="term" value="F:zinc ion binding"/>
    <property type="evidence" value="ECO:0007669"/>
    <property type="project" value="UniProtKB-KW"/>
</dbReference>
<dbReference type="OrthoDB" id="7759664at2759"/>
<proteinExistence type="predicted"/>
<reference evidence="8" key="1">
    <citation type="submission" date="2013-02" db="EMBL/GenBank/DDBJ databases">
        <authorList>
            <consortium name="The Broad Institute Genome Sequencing Platform"/>
            <person name="Cuomo C."/>
            <person name="Becnel J."/>
            <person name="Sanscrainte N."/>
            <person name="Walker B."/>
            <person name="Young S.K."/>
            <person name="Zeng Q."/>
            <person name="Gargeya S."/>
            <person name="Fitzgerald M."/>
            <person name="Haas B."/>
            <person name="Abouelleil A."/>
            <person name="Alvarado L."/>
            <person name="Arachchi H.M."/>
            <person name="Berlin A.M."/>
            <person name="Chapman S.B."/>
            <person name="Dewar J."/>
            <person name="Goldberg J."/>
            <person name="Griggs A."/>
            <person name="Gujja S."/>
            <person name="Hansen M."/>
            <person name="Howarth C."/>
            <person name="Imamovic A."/>
            <person name="Larimer J."/>
            <person name="McCowan C."/>
            <person name="Murphy C."/>
            <person name="Neiman D."/>
            <person name="Pearson M."/>
            <person name="Priest M."/>
            <person name="Roberts A."/>
            <person name="Saif S."/>
            <person name="Shea T."/>
            <person name="Sisk P."/>
            <person name="Sykes S."/>
            <person name="Wortman J."/>
            <person name="Nusbaum C."/>
            <person name="Birren B."/>
        </authorList>
    </citation>
    <scope>NUCLEOTIDE SEQUENCE [LARGE SCALE GENOMIC DNA]</scope>
    <source>
        <strain evidence="8">PRA339</strain>
    </source>
</reference>
<dbReference type="Proteomes" id="UP000030655">
    <property type="component" value="Unassembled WGS sequence"/>
</dbReference>
<dbReference type="VEuPathDB" id="MicrosporidiaDB:H312_02978"/>
<dbReference type="PANTHER" id="PTHR22763">
    <property type="entry name" value="RING ZINC FINGER PROTEIN"/>
    <property type="match status" value="1"/>
</dbReference>
<keyword evidence="1" id="KW-0479">Metal-binding</keyword>
<keyword evidence="8" id="KW-1185">Reference proteome</keyword>
<feature type="transmembrane region" description="Helical" evidence="5">
    <location>
        <begin position="47"/>
        <end position="71"/>
    </location>
</feature>
<keyword evidence="3" id="KW-0862">Zinc</keyword>
<evidence type="ECO:0000259" key="6">
    <source>
        <dbReference type="PROSITE" id="PS50089"/>
    </source>
</evidence>
<dbReference type="EMBL" id="KK365246">
    <property type="protein sequence ID" value="KCZ79622.1"/>
    <property type="molecule type" value="Genomic_DNA"/>
</dbReference>
<dbReference type="InterPro" id="IPR013083">
    <property type="entry name" value="Znf_RING/FYVE/PHD"/>
</dbReference>
<evidence type="ECO:0000313" key="7">
    <source>
        <dbReference type="EMBL" id="KCZ79622.1"/>
    </source>
</evidence>
<dbReference type="Pfam" id="PF13639">
    <property type="entry name" value="zf-RING_2"/>
    <property type="match status" value="1"/>
</dbReference>
<evidence type="ECO:0000256" key="5">
    <source>
        <dbReference type="SAM" id="Phobius"/>
    </source>
</evidence>
<keyword evidence="2 4" id="KW-0863">Zinc-finger</keyword>
<keyword evidence="5" id="KW-0472">Membrane</keyword>
<evidence type="ECO:0000256" key="4">
    <source>
        <dbReference type="PROSITE-ProRule" id="PRU00175"/>
    </source>
</evidence>
<dbReference type="InterPro" id="IPR050731">
    <property type="entry name" value="HRD1_E3_ubiq-ligases"/>
</dbReference>
<dbReference type="InterPro" id="IPR001841">
    <property type="entry name" value="Znf_RING"/>
</dbReference>
<dbReference type="GO" id="GO:0043161">
    <property type="term" value="P:proteasome-mediated ubiquitin-dependent protein catabolic process"/>
    <property type="evidence" value="ECO:0007669"/>
    <property type="project" value="TreeGrafter"/>
</dbReference>
<evidence type="ECO:0000313" key="8">
    <source>
        <dbReference type="Proteomes" id="UP000030655"/>
    </source>
</evidence>
<evidence type="ECO:0000256" key="3">
    <source>
        <dbReference type="ARBA" id="ARBA00022833"/>
    </source>
</evidence>
<dbReference type="HOGENOM" id="CLU_1539636_0_0_1"/>
<gene>
    <name evidence="7" type="ORF">H312_02978</name>
</gene>
<keyword evidence="5" id="KW-0812">Transmembrane</keyword>
<reference evidence="7 8" key="2">
    <citation type="submission" date="2014-03" db="EMBL/GenBank/DDBJ databases">
        <title>The Genome Sequence of Anncaliia algerae insect isolate PRA339.</title>
        <authorList>
            <consortium name="The Broad Institute Genome Sequencing Platform"/>
            <consortium name="The Broad Institute Genome Sequencing Center for Infectious Disease"/>
            <person name="Cuomo C."/>
            <person name="Becnel J."/>
            <person name="Sanscrainte N."/>
            <person name="Walker B."/>
            <person name="Young S.K."/>
            <person name="Zeng Q."/>
            <person name="Gargeya S."/>
            <person name="Fitzgerald M."/>
            <person name="Haas B."/>
            <person name="Abouelleil A."/>
            <person name="Alvarado L."/>
            <person name="Arachchi H.M."/>
            <person name="Berlin A.M."/>
            <person name="Chapman S.B."/>
            <person name="Dewar J."/>
            <person name="Goldberg J."/>
            <person name="Griggs A."/>
            <person name="Gujja S."/>
            <person name="Hansen M."/>
            <person name="Howarth C."/>
            <person name="Imamovic A."/>
            <person name="Larimer J."/>
            <person name="McCowan C."/>
            <person name="Murphy C."/>
            <person name="Neiman D."/>
            <person name="Pearson M."/>
            <person name="Priest M."/>
            <person name="Roberts A."/>
            <person name="Saif S."/>
            <person name="Shea T."/>
            <person name="Sisk P."/>
            <person name="Sykes S."/>
            <person name="Wortman J."/>
            <person name="Nusbaum C."/>
            <person name="Birren B."/>
        </authorList>
    </citation>
    <scope>NUCLEOTIDE SEQUENCE [LARGE SCALE GENOMIC DNA]</scope>
    <source>
        <strain evidence="7 8">PRA339</strain>
    </source>
</reference>
<keyword evidence="5" id="KW-1133">Transmembrane helix</keyword>
<dbReference type="SMART" id="SM00184">
    <property type="entry name" value="RING"/>
    <property type="match status" value="1"/>
</dbReference>
<sequence length="174" mass="20335">MRFDSINLFPGHSTKNISNVLLNNYLIYLEKNDNSSDSEDKIDNTKLIFGLIIELTYLASKLTTILVFFIYTTLNLRIPFNVLREFIRGITIFAQKLKNWYKLMSLLKFIEKCKIVQGTCPICREDMEMGREIWCGHGFHSVCIKRWAEKQMQCPVCRKEIMTKSDGIPVQLIQ</sequence>
<organism evidence="7 8">
    <name type="scientific">Anncaliia algerae PRA339</name>
    <dbReference type="NCBI Taxonomy" id="1288291"/>
    <lineage>
        <taxon>Eukaryota</taxon>
        <taxon>Fungi</taxon>
        <taxon>Fungi incertae sedis</taxon>
        <taxon>Microsporidia</taxon>
        <taxon>Tubulinosematoidea</taxon>
        <taxon>Tubulinosematidae</taxon>
        <taxon>Anncaliia</taxon>
    </lineage>
</organism>
<evidence type="ECO:0000256" key="1">
    <source>
        <dbReference type="ARBA" id="ARBA00022723"/>
    </source>
</evidence>
<name>A0A059EXP4_9MICR</name>
<protein>
    <recommendedName>
        <fullName evidence="6">RING-type domain-containing protein</fullName>
    </recommendedName>
</protein>
<dbReference type="GO" id="GO:0061630">
    <property type="term" value="F:ubiquitin protein ligase activity"/>
    <property type="evidence" value="ECO:0007669"/>
    <property type="project" value="TreeGrafter"/>
</dbReference>
<feature type="domain" description="RING-type" evidence="6">
    <location>
        <begin position="120"/>
        <end position="158"/>
    </location>
</feature>
<evidence type="ECO:0000256" key="2">
    <source>
        <dbReference type="ARBA" id="ARBA00022771"/>
    </source>
</evidence>
<dbReference type="AlphaFoldDB" id="A0A059EXP4"/>
<accession>A0A059EXP4</accession>
<dbReference type="PROSITE" id="PS50089">
    <property type="entry name" value="ZF_RING_2"/>
    <property type="match status" value="1"/>
</dbReference>
<dbReference type="GO" id="GO:0012505">
    <property type="term" value="C:endomembrane system"/>
    <property type="evidence" value="ECO:0007669"/>
    <property type="project" value="TreeGrafter"/>
</dbReference>
<dbReference type="SUPFAM" id="SSF57850">
    <property type="entry name" value="RING/U-box"/>
    <property type="match status" value="1"/>
</dbReference>